<name>A0A6G1HT04_9PEZI</name>
<feature type="compositionally biased region" description="Polar residues" evidence="1">
    <location>
        <begin position="157"/>
        <end position="200"/>
    </location>
</feature>
<keyword evidence="3" id="KW-1185">Reference proteome</keyword>
<evidence type="ECO:0000313" key="2">
    <source>
        <dbReference type="EMBL" id="KAF2399132.1"/>
    </source>
</evidence>
<feature type="compositionally biased region" description="Low complexity" evidence="1">
    <location>
        <begin position="8"/>
        <end position="57"/>
    </location>
</feature>
<dbReference type="Proteomes" id="UP000799640">
    <property type="component" value="Unassembled WGS sequence"/>
</dbReference>
<dbReference type="OrthoDB" id="14339at2759"/>
<dbReference type="PANTHER" id="PTHR37332:SF1">
    <property type="entry name" value="ELMO DOMAIN-CONTAINING PROTEIN"/>
    <property type="match status" value="1"/>
</dbReference>
<evidence type="ECO:0000256" key="1">
    <source>
        <dbReference type="SAM" id="MobiDB-lite"/>
    </source>
</evidence>
<dbReference type="PANTHER" id="PTHR37332">
    <property type="entry name" value="EXPRESSED PROTEIN"/>
    <property type="match status" value="1"/>
</dbReference>
<sequence length="604" mass="63425">MPNHSRHTSTPASVSTPSSSSSSILTSTSAALSASTTSTSISASYSTSLSRSPSTSTAPPPSRHGLHVSRKSILASFTSSRAGNSLRSPFSSFASVTSHPAPHPSQISPPIISRPFSGEDESESYYPLSPVFSPRGGTPSINQSSRASSPPPGSSRTYSNSISSVDLGNSLRRSASLRSVGSGPSTHTRAPSLSRPSTSPNKHRSHRRSPSVTLAVSLSSHDSRLPGLAQASKPILHIPTFTKRQKSSDNFRDVAGEGGFSPVEPPPSRFGPSPVQRGNNPPGRPPATSHSNLSNLSYTTSGNGSIGSSAPVVPATVGPGGLNPQVVYQNILDTASKRISTLDYLRKAHEGRVYWFNTLLFTKADLLKLPYFAAPKLARRATSYLLLGFSLPTVLDLNAHSATDYLRALNALLAEFEAYQALHPPDGNGSSSSSLSRARIPAMFKRAAGGGGKARRASSATESLAGATLRSDADHMLLGLGPSMATDTATSPSAVAPTAADTLLPTESYTHLLTPPLPFDPDFFETFATLCDVLIDCYTRITQLVAGPEVVAQSPGIGELFAKADARVRKVILASAVREFEERCREGVRSECKGVGRVVLGGLI</sequence>
<protein>
    <submittedName>
        <fullName evidence="2">Uncharacterized protein</fullName>
    </submittedName>
</protein>
<organism evidence="2 3">
    <name type="scientific">Trichodelitschia bisporula</name>
    <dbReference type="NCBI Taxonomy" id="703511"/>
    <lineage>
        <taxon>Eukaryota</taxon>
        <taxon>Fungi</taxon>
        <taxon>Dikarya</taxon>
        <taxon>Ascomycota</taxon>
        <taxon>Pezizomycotina</taxon>
        <taxon>Dothideomycetes</taxon>
        <taxon>Dothideomycetes incertae sedis</taxon>
        <taxon>Phaeotrichales</taxon>
        <taxon>Phaeotrichaceae</taxon>
        <taxon>Trichodelitschia</taxon>
    </lineage>
</organism>
<reference evidence="2" key="1">
    <citation type="journal article" date="2020" name="Stud. Mycol.">
        <title>101 Dothideomycetes genomes: a test case for predicting lifestyles and emergence of pathogens.</title>
        <authorList>
            <person name="Haridas S."/>
            <person name="Albert R."/>
            <person name="Binder M."/>
            <person name="Bloem J."/>
            <person name="Labutti K."/>
            <person name="Salamov A."/>
            <person name="Andreopoulos B."/>
            <person name="Baker S."/>
            <person name="Barry K."/>
            <person name="Bills G."/>
            <person name="Bluhm B."/>
            <person name="Cannon C."/>
            <person name="Castanera R."/>
            <person name="Culley D."/>
            <person name="Daum C."/>
            <person name="Ezra D."/>
            <person name="Gonzalez J."/>
            <person name="Henrissat B."/>
            <person name="Kuo A."/>
            <person name="Liang C."/>
            <person name="Lipzen A."/>
            <person name="Lutzoni F."/>
            <person name="Magnuson J."/>
            <person name="Mondo S."/>
            <person name="Nolan M."/>
            <person name="Ohm R."/>
            <person name="Pangilinan J."/>
            <person name="Park H.-J."/>
            <person name="Ramirez L."/>
            <person name="Alfaro M."/>
            <person name="Sun H."/>
            <person name="Tritt A."/>
            <person name="Yoshinaga Y."/>
            <person name="Zwiers L.-H."/>
            <person name="Turgeon B."/>
            <person name="Goodwin S."/>
            <person name="Spatafora J."/>
            <person name="Crous P."/>
            <person name="Grigoriev I."/>
        </authorList>
    </citation>
    <scope>NUCLEOTIDE SEQUENCE</scope>
    <source>
        <strain evidence="2">CBS 262.69</strain>
    </source>
</reference>
<accession>A0A6G1HT04</accession>
<feature type="compositionally biased region" description="Polar residues" evidence="1">
    <location>
        <begin position="288"/>
        <end position="300"/>
    </location>
</feature>
<feature type="compositionally biased region" description="Basic and acidic residues" evidence="1">
    <location>
        <begin position="246"/>
        <end position="255"/>
    </location>
</feature>
<evidence type="ECO:0000313" key="3">
    <source>
        <dbReference type="Proteomes" id="UP000799640"/>
    </source>
</evidence>
<feature type="region of interest" description="Disordered" evidence="1">
    <location>
        <begin position="92"/>
        <end position="214"/>
    </location>
</feature>
<dbReference type="EMBL" id="ML996698">
    <property type="protein sequence ID" value="KAF2399132.1"/>
    <property type="molecule type" value="Genomic_DNA"/>
</dbReference>
<gene>
    <name evidence="2" type="ORF">EJ06DRAFT_512206</name>
</gene>
<feature type="region of interest" description="Disordered" evidence="1">
    <location>
        <begin position="1"/>
        <end position="67"/>
    </location>
</feature>
<feature type="region of interest" description="Disordered" evidence="1">
    <location>
        <begin position="239"/>
        <end position="300"/>
    </location>
</feature>
<feature type="compositionally biased region" description="Low complexity" evidence="1">
    <location>
        <begin position="98"/>
        <end position="116"/>
    </location>
</feature>
<dbReference type="AlphaFoldDB" id="A0A6G1HT04"/>
<proteinExistence type="predicted"/>